<evidence type="ECO:0000313" key="2">
    <source>
        <dbReference type="Proteomes" id="UP000030651"/>
    </source>
</evidence>
<proteinExistence type="predicted"/>
<evidence type="ECO:0000313" key="1">
    <source>
        <dbReference type="EMBL" id="ETS73159.1"/>
    </source>
</evidence>
<dbReference type="KEGG" id="pfy:PFICI_15104"/>
<dbReference type="RefSeq" id="XP_007841876.1">
    <property type="nucleotide sequence ID" value="XM_007843685.1"/>
</dbReference>
<dbReference type="STRING" id="1229662.W3WH89"/>
<dbReference type="EMBL" id="KI912123">
    <property type="protein sequence ID" value="ETS73159.1"/>
    <property type="molecule type" value="Genomic_DNA"/>
</dbReference>
<dbReference type="Proteomes" id="UP000030651">
    <property type="component" value="Unassembled WGS sequence"/>
</dbReference>
<protein>
    <submittedName>
        <fullName evidence="1">Uncharacterized protein</fullName>
    </submittedName>
</protein>
<name>W3WH89_PESFW</name>
<accession>W3WH89</accession>
<organism evidence="1 2">
    <name type="scientific">Pestalotiopsis fici (strain W106-1 / CGMCC3.15140)</name>
    <dbReference type="NCBI Taxonomy" id="1229662"/>
    <lineage>
        <taxon>Eukaryota</taxon>
        <taxon>Fungi</taxon>
        <taxon>Dikarya</taxon>
        <taxon>Ascomycota</taxon>
        <taxon>Pezizomycotina</taxon>
        <taxon>Sordariomycetes</taxon>
        <taxon>Xylariomycetidae</taxon>
        <taxon>Amphisphaeriales</taxon>
        <taxon>Sporocadaceae</taxon>
        <taxon>Pestalotiopsis</taxon>
    </lineage>
</organism>
<reference evidence="2" key="1">
    <citation type="journal article" date="2015" name="BMC Genomics">
        <title>Genomic and transcriptomic analysis of the endophytic fungus Pestalotiopsis fici reveals its lifestyle and high potential for synthesis of natural products.</title>
        <authorList>
            <person name="Wang X."/>
            <person name="Zhang X."/>
            <person name="Liu L."/>
            <person name="Xiang M."/>
            <person name="Wang W."/>
            <person name="Sun X."/>
            <person name="Che Y."/>
            <person name="Guo L."/>
            <person name="Liu G."/>
            <person name="Guo L."/>
            <person name="Wang C."/>
            <person name="Yin W.B."/>
            <person name="Stadler M."/>
            <person name="Zhang X."/>
            <person name="Liu X."/>
        </authorList>
    </citation>
    <scope>NUCLEOTIDE SEQUENCE [LARGE SCALE GENOMIC DNA]</scope>
    <source>
        <strain evidence="2">W106-1 / CGMCC3.15140</strain>
    </source>
</reference>
<sequence>MSATAPRLVRIAVLESLQFPENIGRERGTFTTVFGNWLERSVTEYNTKRRVSEQVVIRATGFIVVDGKYPEHVGHDFDAIIVTGSMQSAYDKTP</sequence>
<dbReference type="HOGENOM" id="CLU_2386893_0_0_1"/>
<dbReference type="AlphaFoldDB" id="W3WH89"/>
<gene>
    <name evidence="1" type="ORF">PFICI_15104</name>
</gene>
<keyword evidence="2" id="KW-1185">Reference proteome</keyword>
<dbReference type="GeneID" id="19280117"/>
<dbReference type="InParanoid" id="W3WH89"/>